<dbReference type="Proteomes" id="UP000019109">
    <property type="component" value="Unassembled WGS sequence"/>
</dbReference>
<dbReference type="PROSITE" id="PS50109">
    <property type="entry name" value="HIS_KIN"/>
    <property type="match status" value="1"/>
</dbReference>
<dbReference type="InterPro" id="IPR004358">
    <property type="entry name" value="Sig_transdc_His_kin-like_C"/>
</dbReference>
<dbReference type="SUPFAM" id="SSF47384">
    <property type="entry name" value="Homodimeric domain of signal transducing histidine kinase"/>
    <property type="match status" value="1"/>
</dbReference>
<dbReference type="SMART" id="SM00448">
    <property type="entry name" value="REC"/>
    <property type="match status" value="3"/>
</dbReference>
<dbReference type="CDD" id="cd17546">
    <property type="entry name" value="REC_hyHK_CKI1_RcsC-like"/>
    <property type="match status" value="1"/>
</dbReference>
<keyword evidence="17" id="KW-1185">Reference proteome</keyword>
<evidence type="ECO:0000256" key="1">
    <source>
        <dbReference type="ARBA" id="ARBA00000085"/>
    </source>
</evidence>
<dbReference type="PANTHER" id="PTHR45339">
    <property type="entry name" value="HYBRID SIGNAL TRANSDUCTION HISTIDINE KINASE J"/>
    <property type="match status" value="1"/>
</dbReference>
<keyword evidence="13" id="KW-1133">Transmembrane helix</keyword>
<reference evidence="16" key="1">
    <citation type="journal article" date="2014" name="Genome Announc.">
        <title>Draft Genome Sequence of Clostridium straminisolvens Strain JCM 21531T, Isolated from a Cellulose-Degrading Bacterial Community.</title>
        <authorList>
            <person name="Yuki M."/>
            <person name="Oshima K."/>
            <person name="Suda W."/>
            <person name="Sakamoto M."/>
            <person name="Kitamura K."/>
            <person name="Iida T."/>
            <person name="Hattori M."/>
            <person name="Ohkuma M."/>
        </authorList>
    </citation>
    <scope>NUCLEOTIDE SEQUENCE [LARGE SCALE GENOMIC DNA]</scope>
    <source>
        <strain evidence="16">JCM 21531</strain>
    </source>
</reference>
<dbReference type="Pfam" id="PF00512">
    <property type="entry name" value="HisKA"/>
    <property type="match status" value="1"/>
</dbReference>
<dbReference type="InterPro" id="IPR036890">
    <property type="entry name" value="HATPase_C_sf"/>
</dbReference>
<evidence type="ECO:0000313" key="17">
    <source>
        <dbReference type="Proteomes" id="UP000019109"/>
    </source>
</evidence>
<dbReference type="Gene3D" id="3.40.50.2300">
    <property type="match status" value="3"/>
</dbReference>
<dbReference type="Pfam" id="PF02518">
    <property type="entry name" value="HATPase_c"/>
    <property type="match status" value="1"/>
</dbReference>
<dbReference type="AlphaFoldDB" id="W4V7E1"/>
<dbReference type="SMART" id="SM00388">
    <property type="entry name" value="HisKA"/>
    <property type="match status" value="1"/>
</dbReference>
<dbReference type="PRINTS" id="PR00344">
    <property type="entry name" value="BCTRLSENSOR"/>
</dbReference>
<dbReference type="CDD" id="cd16922">
    <property type="entry name" value="HATPase_EvgS-ArcB-TorS-like"/>
    <property type="match status" value="1"/>
</dbReference>
<evidence type="ECO:0000259" key="14">
    <source>
        <dbReference type="PROSITE" id="PS50109"/>
    </source>
</evidence>
<dbReference type="Gene3D" id="3.30.450.40">
    <property type="match status" value="1"/>
</dbReference>
<evidence type="ECO:0000256" key="6">
    <source>
        <dbReference type="ARBA" id="ARBA00022679"/>
    </source>
</evidence>
<comment type="function">
    <text evidence="9">May play the central regulatory role in sporulation. It may be an element of the effector pathway responsible for the activation of sporulation genes in response to nutritional stress. Spo0A may act in concert with spo0H (a sigma factor) to control the expression of some genes that are critical to the sporulation process.</text>
</comment>
<protein>
    <recommendedName>
        <fullName evidence="10">Circadian input-output histidine kinase CikA</fullName>
        <ecNumber evidence="3">2.7.13.3</ecNumber>
    </recommendedName>
    <alternativeName>
        <fullName evidence="4">Stage 0 sporulation protein A homolog</fullName>
    </alternativeName>
</protein>
<name>W4V7E1_9FIRM</name>
<keyword evidence="13" id="KW-0812">Transmembrane</keyword>
<evidence type="ECO:0000256" key="3">
    <source>
        <dbReference type="ARBA" id="ARBA00012438"/>
    </source>
</evidence>
<dbReference type="EC" id="2.7.13.3" evidence="3"/>
<evidence type="ECO:0000256" key="11">
    <source>
        <dbReference type="PROSITE-ProRule" id="PRU00169"/>
    </source>
</evidence>
<dbReference type="InterPro" id="IPR003594">
    <property type="entry name" value="HATPase_dom"/>
</dbReference>
<evidence type="ECO:0000256" key="8">
    <source>
        <dbReference type="ARBA" id="ARBA00023012"/>
    </source>
</evidence>
<feature type="modified residue" description="4-aspartylphosphate" evidence="11">
    <location>
        <position position="841"/>
    </location>
</feature>
<dbReference type="InterPro" id="IPR001789">
    <property type="entry name" value="Sig_transdc_resp-reg_receiver"/>
</dbReference>
<dbReference type="InterPro" id="IPR003018">
    <property type="entry name" value="GAF"/>
</dbReference>
<dbReference type="SUPFAM" id="SSF52172">
    <property type="entry name" value="CheY-like"/>
    <property type="match status" value="3"/>
</dbReference>
<organism evidence="16 17">
    <name type="scientific">Acetivibrio straminisolvens JCM 21531</name>
    <dbReference type="NCBI Taxonomy" id="1294263"/>
    <lineage>
        <taxon>Bacteria</taxon>
        <taxon>Bacillati</taxon>
        <taxon>Bacillota</taxon>
        <taxon>Clostridia</taxon>
        <taxon>Eubacteriales</taxon>
        <taxon>Oscillospiraceae</taxon>
        <taxon>Acetivibrio</taxon>
    </lineage>
</organism>
<feature type="modified residue" description="4-aspartylphosphate" evidence="11">
    <location>
        <position position="1088"/>
    </location>
</feature>
<evidence type="ECO:0000256" key="13">
    <source>
        <dbReference type="SAM" id="Phobius"/>
    </source>
</evidence>
<dbReference type="Gene3D" id="6.10.340.10">
    <property type="match status" value="1"/>
</dbReference>
<keyword evidence="12" id="KW-0175">Coiled coil</keyword>
<feature type="domain" description="Response regulatory" evidence="15">
    <location>
        <begin position="1039"/>
        <end position="1155"/>
    </location>
</feature>
<evidence type="ECO:0000256" key="10">
    <source>
        <dbReference type="ARBA" id="ARBA00074306"/>
    </source>
</evidence>
<dbReference type="SMART" id="SM00065">
    <property type="entry name" value="GAF"/>
    <property type="match status" value="1"/>
</dbReference>
<keyword evidence="7 16" id="KW-0418">Kinase</keyword>
<comment type="catalytic activity">
    <reaction evidence="1">
        <text>ATP + protein L-histidine = ADP + protein N-phospho-L-histidine.</text>
        <dbReference type="EC" id="2.7.13.3"/>
    </reaction>
</comment>
<dbReference type="InterPro" id="IPR024478">
    <property type="entry name" value="HlyB_4HB_MCP"/>
</dbReference>
<dbReference type="EMBL" id="BAVR01000034">
    <property type="protein sequence ID" value="GAE89305.1"/>
    <property type="molecule type" value="Genomic_DNA"/>
</dbReference>
<evidence type="ECO:0000313" key="16">
    <source>
        <dbReference type="EMBL" id="GAE89305.1"/>
    </source>
</evidence>
<feature type="domain" description="Response regulatory" evidence="15">
    <location>
        <begin position="792"/>
        <end position="906"/>
    </location>
</feature>
<evidence type="ECO:0000256" key="12">
    <source>
        <dbReference type="SAM" id="Coils"/>
    </source>
</evidence>
<sequence>MKLLRNMRIQHRMWGLFAVWLILFIVFAVVAFRNVSEIGQVSEDIYTQSLRTSNAAREAKVAIMKIHRGIRELLLLNNVENVYYESDKIKELDNQVLENFEIIESNSGNNGEIKQLISEAAEIFDEWRKSRADIVVLIQENKHLDEITELTAKNNEFVEELEKRLDNLDKIEENEALSLINRSAKIQAYHKNSIFYWTGIIVFISVVLFTIVIRSIIWPISYLQHVMQTSANTRELIEADLTGKNELVNMANYYNKLVRNLKEQFWIKDSCSSLNEKLAGKFDLTEITDKAVTFLASIMDAGNGVLYLYNDEDKKLYLNSSYAFTERDRLSNQYELGEGIIGQVALERKPILLKNVKRHEALITTGTVSEAPLNIYAMPLLYQGHLYGVLELSSFEPFVELKQELMNEAARIISTYLYTAVQNNRIVNLLKITEAAKQEAGRKASELEEANRVLEEQQILLQKQTEELQQTNIQLEDQQQKLQQQSEELQQTNSQLEEQQQLLEEQARLLNVKNEDLEKTTRELRLRTEELEKVNKYRTEFLTNMSHELRTPLNSIILLSKMLGRKKISEINEKDMEKVEVINKAGQELLRLINDVLDLSKVESGKMNLNIFTFHSSELMEDLRQMFEGSAKEKNISFVVEDSINSMLVGDRDKISQILRNFLSNSFKFTAEGSIILKAAVDKDGEGGAVFSVTDTGIGISEEHLSVIFQEFKQVDGTISRKYGGTGLGLSISKKLASLMNGEIEVSSKVGEGSTFSLKLPGLIKKINVRYAAGLKQDMDKKALNTPKNGKTILVIEDNADFAKYIREINDSMGFDTIMAGNGKEGLEIAKNTNVDGILLDIILPDMCGVEVLREIKSTVELRKIPVHVISALEEDDVLKIMAFLLNYSAKNPRQILVVGGDTVWQNTIKKLFEDKSIAVKVVSTENQAKFELKKNVYDAVILNVELKDRDGINICKYIDEQNMDIPLIVYTQKDFSREQQEEIRKYADRIIIKTANSEKRLQDELTNFLMRIKENVDSNCYLFSKMKREYALSLKEKTIMIVDDDHRNVFVLASALEDYGATIIAAENGKVALELLGSHKVDLILMDIMMPVMDGYETIRAIRKDEKLKDIPIIAVTAKSLKADREKCIEAGADDYISKPVDYDVLIRLIKAWIAKEN</sequence>
<dbReference type="FunFam" id="3.30.565.10:FF:000010">
    <property type="entry name" value="Sensor histidine kinase RcsC"/>
    <property type="match status" value="1"/>
</dbReference>
<keyword evidence="8" id="KW-0902">Two-component regulatory system</keyword>
<dbReference type="GO" id="GO:0000155">
    <property type="term" value="F:phosphorelay sensor kinase activity"/>
    <property type="evidence" value="ECO:0007669"/>
    <property type="project" value="InterPro"/>
</dbReference>
<dbReference type="CDD" id="cd00156">
    <property type="entry name" value="REC"/>
    <property type="match status" value="1"/>
</dbReference>
<evidence type="ECO:0000256" key="2">
    <source>
        <dbReference type="ARBA" id="ARBA00006402"/>
    </source>
</evidence>
<dbReference type="SMART" id="SM00387">
    <property type="entry name" value="HATPase_c"/>
    <property type="match status" value="1"/>
</dbReference>
<evidence type="ECO:0000256" key="5">
    <source>
        <dbReference type="ARBA" id="ARBA00022553"/>
    </source>
</evidence>
<dbReference type="STRING" id="1294263.JCM21531_2817"/>
<evidence type="ECO:0000256" key="4">
    <source>
        <dbReference type="ARBA" id="ARBA00018672"/>
    </source>
</evidence>
<dbReference type="InterPro" id="IPR003661">
    <property type="entry name" value="HisK_dim/P_dom"/>
</dbReference>
<gene>
    <name evidence="16" type="ORF">JCM21531_2817</name>
</gene>
<dbReference type="Gene3D" id="3.30.565.10">
    <property type="entry name" value="Histidine kinase-like ATPase, C-terminal domain"/>
    <property type="match status" value="1"/>
</dbReference>
<comment type="similarity">
    <text evidence="2">In the N-terminal section; belongs to the phytochrome family.</text>
</comment>
<dbReference type="InterPro" id="IPR029016">
    <property type="entry name" value="GAF-like_dom_sf"/>
</dbReference>
<proteinExistence type="inferred from homology"/>
<dbReference type="Pfam" id="PF13185">
    <property type="entry name" value="GAF_2"/>
    <property type="match status" value="1"/>
</dbReference>
<feature type="transmembrane region" description="Helical" evidence="13">
    <location>
        <begin position="194"/>
        <end position="217"/>
    </location>
</feature>
<evidence type="ECO:0000256" key="7">
    <source>
        <dbReference type="ARBA" id="ARBA00022777"/>
    </source>
</evidence>
<dbReference type="RefSeq" id="WP_038289488.1">
    <property type="nucleotide sequence ID" value="NZ_BAVR01000034.1"/>
</dbReference>
<comment type="caution">
    <text evidence="16">The sequence shown here is derived from an EMBL/GenBank/DDBJ whole genome shotgun (WGS) entry which is preliminary data.</text>
</comment>
<feature type="domain" description="Histidine kinase" evidence="14">
    <location>
        <begin position="544"/>
        <end position="764"/>
    </location>
</feature>
<evidence type="ECO:0000256" key="9">
    <source>
        <dbReference type="ARBA" id="ARBA00024867"/>
    </source>
</evidence>
<evidence type="ECO:0000259" key="15">
    <source>
        <dbReference type="PROSITE" id="PS50110"/>
    </source>
</evidence>
<keyword evidence="5 11" id="KW-0597">Phosphoprotein</keyword>
<accession>W4V7E1</accession>
<dbReference type="SUPFAM" id="SSF55781">
    <property type="entry name" value="GAF domain-like"/>
    <property type="match status" value="1"/>
</dbReference>
<dbReference type="InterPro" id="IPR011006">
    <property type="entry name" value="CheY-like_superfamily"/>
</dbReference>
<dbReference type="CDD" id="cd00082">
    <property type="entry name" value="HisKA"/>
    <property type="match status" value="1"/>
</dbReference>
<feature type="coiled-coil region" evidence="12">
    <location>
        <begin position="430"/>
        <end position="534"/>
    </location>
</feature>
<dbReference type="PANTHER" id="PTHR45339:SF1">
    <property type="entry name" value="HYBRID SIGNAL TRANSDUCTION HISTIDINE KINASE J"/>
    <property type="match status" value="1"/>
</dbReference>
<keyword evidence="6" id="KW-0808">Transferase</keyword>
<dbReference type="Gene3D" id="1.10.287.130">
    <property type="match status" value="1"/>
</dbReference>
<dbReference type="PROSITE" id="PS50110">
    <property type="entry name" value="RESPONSE_REGULATORY"/>
    <property type="match status" value="2"/>
</dbReference>
<dbReference type="Pfam" id="PF00072">
    <property type="entry name" value="Response_reg"/>
    <property type="match status" value="3"/>
</dbReference>
<dbReference type="Pfam" id="PF12729">
    <property type="entry name" value="4HB_MCP_1"/>
    <property type="match status" value="1"/>
</dbReference>
<keyword evidence="13" id="KW-0472">Membrane</keyword>
<dbReference type="SUPFAM" id="SSF55874">
    <property type="entry name" value="ATPase domain of HSP90 chaperone/DNA topoisomerase II/histidine kinase"/>
    <property type="match status" value="1"/>
</dbReference>
<dbReference type="InterPro" id="IPR036097">
    <property type="entry name" value="HisK_dim/P_sf"/>
</dbReference>
<dbReference type="OrthoDB" id="9790669at2"/>
<dbReference type="InterPro" id="IPR005467">
    <property type="entry name" value="His_kinase_dom"/>
</dbReference>